<sequence length="444" mass="45964">MSLPNAHAALPHTLISASISGDDVARGAVVAVVTVAVIVTLLLAGGIVLLFRRRSGALPSSASGLPALRTRANILLVRADEAVKAGENELGFAQAQFGDTRTAPFAETMATARAKLAEAFRLQQALDDSVPESAQKKREWTLQITALCEAAIAAVSGQDRDFTSLRGTEADSPALIAALEARIIAARSRLAPAASTVERLGRDYAPELVASQSTAVDTATSALDDAQESIDDATTRISPSGVNTVAGLLEDSENALRRAITVIDGVESRAAELDAAASALDALVVSAQADLAEARVQREAAPDADTGAAIIAAIADVEAARSSVVGTGQRNPVAGLDELSSAVATLDTALASARNQSQRLEHARAALVGTLVSANSQISSLRQRIDGGGRRVGAEARTRLSEAERQLMLAEAEADPVEALDAARRAVTHARDGDALAQYDAMHR</sequence>
<reference evidence="2 3" key="1">
    <citation type="submission" date="2020-08" db="EMBL/GenBank/DDBJ databases">
        <title>Sequencing the genomes of 1000 actinobacteria strains.</title>
        <authorList>
            <person name="Klenk H.-P."/>
        </authorList>
    </citation>
    <scope>NUCLEOTIDE SEQUENCE [LARGE SCALE GENOMIC DNA]</scope>
    <source>
        <strain evidence="2 3">DSM 105784</strain>
    </source>
</reference>
<evidence type="ECO:0000313" key="3">
    <source>
        <dbReference type="Proteomes" id="UP000536685"/>
    </source>
</evidence>
<organism evidence="2 3">
    <name type="scientific">Conyzicola lurida</name>
    <dbReference type="NCBI Taxonomy" id="1172621"/>
    <lineage>
        <taxon>Bacteria</taxon>
        <taxon>Bacillati</taxon>
        <taxon>Actinomycetota</taxon>
        <taxon>Actinomycetes</taxon>
        <taxon>Micrococcales</taxon>
        <taxon>Microbacteriaceae</taxon>
        <taxon>Conyzicola</taxon>
    </lineage>
</organism>
<dbReference type="RefSeq" id="WP_184233274.1">
    <property type="nucleotide sequence ID" value="NZ_JACHMJ010000001.1"/>
</dbReference>
<evidence type="ECO:0000256" key="1">
    <source>
        <dbReference type="SAM" id="Phobius"/>
    </source>
</evidence>
<dbReference type="Proteomes" id="UP000536685">
    <property type="component" value="Unassembled WGS sequence"/>
</dbReference>
<accession>A0A841AFX3</accession>
<comment type="caution">
    <text evidence="2">The sequence shown here is derived from an EMBL/GenBank/DDBJ whole genome shotgun (WGS) entry which is preliminary data.</text>
</comment>
<keyword evidence="3" id="KW-1185">Reference proteome</keyword>
<gene>
    <name evidence="2" type="ORF">HD599_000460</name>
</gene>
<keyword evidence="1" id="KW-0472">Membrane</keyword>
<feature type="transmembrane region" description="Helical" evidence="1">
    <location>
        <begin position="28"/>
        <end position="51"/>
    </location>
</feature>
<evidence type="ECO:0000313" key="2">
    <source>
        <dbReference type="EMBL" id="MBB5842137.1"/>
    </source>
</evidence>
<keyword evidence="1" id="KW-1133">Transmembrane helix</keyword>
<name>A0A841AFX3_9MICO</name>
<dbReference type="EMBL" id="JACHMJ010000001">
    <property type="protein sequence ID" value="MBB5842137.1"/>
    <property type="molecule type" value="Genomic_DNA"/>
</dbReference>
<protein>
    <submittedName>
        <fullName evidence="2">Chromosome segregation ATPase</fullName>
    </submittedName>
</protein>
<keyword evidence="1" id="KW-0812">Transmembrane</keyword>
<proteinExistence type="predicted"/>
<dbReference type="AlphaFoldDB" id="A0A841AFX3"/>